<organism evidence="1 2">
    <name type="scientific">Eretmocerus hayati</name>
    <dbReference type="NCBI Taxonomy" id="131215"/>
    <lineage>
        <taxon>Eukaryota</taxon>
        <taxon>Metazoa</taxon>
        <taxon>Ecdysozoa</taxon>
        <taxon>Arthropoda</taxon>
        <taxon>Hexapoda</taxon>
        <taxon>Insecta</taxon>
        <taxon>Pterygota</taxon>
        <taxon>Neoptera</taxon>
        <taxon>Endopterygota</taxon>
        <taxon>Hymenoptera</taxon>
        <taxon>Apocrita</taxon>
        <taxon>Proctotrupomorpha</taxon>
        <taxon>Chalcidoidea</taxon>
        <taxon>Aphelinidae</taxon>
        <taxon>Aphelininae</taxon>
        <taxon>Eretmocerus</taxon>
    </lineage>
</organism>
<comment type="caution">
    <text evidence="1">The sequence shown here is derived from an EMBL/GenBank/DDBJ whole genome shotgun (WGS) entry which is preliminary data.</text>
</comment>
<proteinExistence type="predicted"/>
<accession>A0ACC2N353</accession>
<gene>
    <name evidence="1" type="ORF">QAD02_007129</name>
</gene>
<keyword evidence="2" id="KW-1185">Reference proteome</keyword>
<dbReference type="Proteomes" id="UP001239111">
    <property type="component" value="Chromosome 4"/>
</dbReference>
<evidence type="ECO:0000313" key="1">
    <source>
        <dbReference type="EMBL" id="KAJ8665467.1"/>
    </source>
</evidence>
<reference evidence="1" key="1">
    <citation type="submission" date="2023-04" db="EMBL/GenBank/DDBJ databases">
        <title>A chromosome-level genome assembly of the parasitoid wasp Eretmocerus hayati.</title>
        <authorList>
            <person name="Zhong Y."/>
            <person name="Liu S."/>
            <person name="Liu Y."/>
        </authorList>
    </citation>
    <scope>NUCLEOTIDE SEQUENCE</scope>
    <source>
        <strain evidence="1">ZJU_SS_LIU_2023</strain>
    </source>
</reference>
<protein>
    <submittedName>
        <fullName evidence="1">Uncharacterized protein</fullName>
    </submittedName>
</protein>
<evidence type="ECO:0000313" key="2">
    <source>
        <dbReference type="Proteomes" id="UP001239111"/>
    </source>
</evidence>
<name>A0ACC2N353_9HYME</name>
<sequence>MSILDLSKMLMYAFHYDDIKKKGFKRCDLLHTDTDSLIYEIHCNDLYKEVIRRDCKTVFDTSNYDSNNPFAMPVVNRKQLGYFSDELGGKILQKFIGIGAEMYALIVNQDDVEVEKKIAKGVSRNVLRNVITFNDFYKCMFEGQTLRCEQKSIRNKFHCIFTTRENKIALRRNDDKRWCHDDHIHTLPWGYYKLEEN</sequence>
<dbReference type="EMBL" id="CM056744">
    <property type="protein sequence ID" value="KAJ8665467.1"/>
    <property type="molecule type" value="Genomic_DNA"/>
</dbReference>